<comment type="pathway">
    <text evidence="1">Bacterial outer membrane biogenesis; LPS O-antigen biosynthesis.</text>
</comment>
<accession>A0ABQ5TTW6</accession>
<name>A0ABQ5TTW6_9GAMM</name>
<comment type="caution">
    <text evidence="4">The sequence shown here is derived from an EMBL/GenBank/DDBJ whole genome shotgun (WGS) entry which is preliminary data.</text>
</comment>
<dbReference type="SUPFAM" id="SSF51735">
    <property type="entry name" value="NAD(P)-binding Rossmann-fold domains"/>
    <property type="match status" value="1"/>
</dbReference>
<evidence type="ECO:0000313" key="5">
    <source>
        <dbReference type="Proteomes" id="UP001161423"/>
    </source>
</evidence>
<organism evidence="4 5">
    <name type="scientific">Methylophaga thalassica</name>
    <dbReference type="NCBI Taxonomy" id="40223"/>
    <lineage>
        <taxon>Bacteria</taxon>
        <taxon>Pseudomonadati</taxon>
        <taxon>Pseudomonadota</taxon>
        <taxon>Gammaproteobacteria</taxon>
        <taxon>Thiotrichales</taxon>
        <taxon>Piscirickettsiaceae</taxon>
        <taxon>Methylophaga</taxon>
    </lineage>
</organism>
<evidence type="ECO:0000256" key="2">
    <source>
        <dbReference type="ARBA" id="ARBA00007637"/>
    </source>
</evidence>
<evidence type="ECO:0000259" key="3">
    <source>
        <dbReference type="Pfam" id="PF01370"/>
    </source>
</evidence>
<evidence type="ECO:0000256" key="1">
    <source>
        <dbReference type="ARBA" id="ARBA00005125"/>
    </source>
</evidence>
<protein>
    <submittedName>
        <fullName evidence="4">UDP-glucose 4-epimerase</fullName>
    </submittedName>
</protein>
<sequence length="252" mass="27845">MGVSHVVHCAAHVHVFQGDADSSVDSFCEVNSLGTINLARQAARAGVERFIFISTIGVNGNVSNDKPFSETDEPNPHNAYAQSKWEAEKALMQLAAETEMDVVIIRPPMTYGPDAPGNFSTLLRILKKQWPLPFAGVRNQRAFVAVENLVSFIAVVLPHPAAKNQTYLISDGDDVSLTMFLSTLIQAMQLKTALFYFPATILRHLLKLVGKGNMVDQLYGNLALDITKAKTQLQWEPVITMSEQMKKCRDVE</sequence>
<gene>
    <name evidence="4" type="ORF">GCM10007891_01390</name>
</gene>
<reference evidence="4" key="1">
    <citation type="journal article" date="2014" name="Int. J. Syst. Evol. Microbiol.">
        <title>Complete genome of a new Firmicutes species belonging to the dominant human colonic microbiota ('Ruminococcus bicirculans') reveals two chromosomes and a selective capacity to utilize plant glucans.</title>
        <authorList>
            <consortium name="NISC Comparative Sequencing Program"/>
            <person name="Wegmann U."/>
            <person name="Louis P."/>
            <person name="Goesmann A."/>
            <person name="Henrissat B."/>
            <person name="Duncan S.H."/>
            <person name="Flint H.J."/>
        </authorList>
    </citation>
    <scope>NUCLEOTIDE SEQUENCE</scope>
    <source>
        <strain evidence="4">NBRC 102424</strain>
    </source>
</reference>
<proteinExistence type="inferred from homology"/>
<dbReference type="Pfam" id="PF01370">
    <property type="entry name" value="Epimerase"/>
    <property type="match status" value="1"/>
</dbReference>
<dbReference type="InterPro" id="IPR001509">
    <property type="entry name" value="Epimerase_deHydtase"/>
</dbReference>
<dbReference type="Gene3D" id="3.40.50.720">
    <property type="entry name" value="NAD(P)-binding Rossmann-like Domain"/>
    <property type="match status" value="1"/>
</dbReference>
<keyword evidence="5" id="KW-1185">Reference proteome</keyword>
<dbReference type="PANTHER" id="PTHR43000">
    <property type="entry name" value="DTDP-D-GLUCOSE 4,6-DEHYDRATASE-RELATED"/>
    <property type="match status" value="1"/>
</dbReference>
<dbReference type="InterPro" id="IPR036291">
    <property type="entry name" value="NAD(P)-bd_dom_sf"/>
</dbReference>
<dbReference type="Proteomes" id="UP001161423">
    <property type="component" value="Unassembled WGS sequence"/>
</dbReference>
<reference evidence="4" key="2">
    <citation type="submission" date="2023-01" db="EMBL/GenBank/DDBJ databases">
        <title>Draft genome sequence of Methylophaga thalassica strain NBRC 102424.</title>
        <authorList>
            <person name="Sun Q."/>
            <person name="Mori K."/>
        </authorList>
    </citation>
    <scope>NUCLEOTIDE SEQUENCE</scope>
    <source>
        <strain evidence="4">NBRC 102424</strain>
    </source>
</reference>
<dbReference type="EMBL" id="BSND01000003">
    <property type="protein sequence ID" value="GLP98285.1"/>
    <property type="molecule type" value="Genomic_DNA"/>
</dbReference>
<comment type="similarity">
    <text evidence="2">Belongs to the NAD(P)-dependent epimerase/dehydratase family.</text>
</comment>
<evidence type="ECO:0000313" key="4">
    <source>
        <dbReference type="EMBL" id="GLP98285.1"/>
    </source>
</evidence>
<feature type="domain" description="NAD-dependent epimerase/dehydratase" evidence="3">
    <location>
        <begin position="3"/>
        <end position="169"/>
    </location>
</feature>